<organism evidence="2 3">
    <name type="scientific">Datura stramonium</name>
    <name type="common">Jimsonweed</name>
    <name type="synonym">Common thornapple</name>
    <dbReference type="NCBI Taxonomy" id="4076"/>
    <lineage>
        <taxon>Eukaryota</taxon>
        <taxon>Viridiplantae</taxon>
        <taxon>Streptophyta</taxon>
        <taxon>Embryophyta</taxon>
        <taxon>Tracheophyta</taxon>
        <taxon>Spermatophyta</taxon>
        <taxon>Magnoliopsida</taxon>
        <taxon>eudicotyledons</taxon>
        <taxon>Gunneridae</taxon>
        <taxon>Pentapetalae</taxon>
        <taxon>asterids</taxon>
        <taxon>lamiids</taxon>
        <taxon>Solanales</taxon>
        <taxon>Solanaceae</taxon>
        <taxon>Solanoideae</taxon>
        <taxon>Datureae</taxon>
        <taxon>Datura</taxon>
    </lineage>
</organism>
<reference evidence="2 3" key="1">
    <citation type="journal article" date="2021" name="BMC Genomics">
        <title>Datura genome reveals duplications of psychoactive alkaloid biosynthetic genes and high mutation rate following tissue culture.</title>
        <authorList>
            <person name="Rajewski A."/>
            <person name="Carter-House D."/>
            <person name="Stajich J."/>
            <person name="Litt A."/>
        </authorList>
    </citation>
    <scope>NUCLEOTIDE SEQUENCE [LARGE SCALE GENOMIC DNA]</scope>
    <source>
        <strain evidence="2">AR-01</strain>
    </source>
</reference>
<protein>
    <submittedName>
        <fullName evidence="2">Uncharacterized protein</fullName>
    </submittedName>
</protein>
<feature type="compositionally biased region" description="Basic and acidic residues" evidence="1">
    <location>
        <begin position="39"/>
        <end position="50"/>
    </location>
</feature>
<feature type="region of interest" description="Disordered" evidence="1">
    <location>
        <begin position="39"/>
        <end position="74"/>
    </location>
</feature>
<dbReference type="Proteomes" id="UP000823775">
    <property type="component" value="Unassembled WGS sequence"/>
</dbReference>
<name>A0ABS8TJX8_DATST</name>
<feature type="compositionally biased region" description="Basic and acidic residues" evidence="1">
    <location>
        <begin position="64"/>
        <end position="74"/>
    </location>
</feature>
<evidence type="ECO:0000256" key="1">
    <source>
        <dbReference type="SAM" id="MobiDB-lite"/>
    </source>
</evidence>
<evidence type="ECO:0000313" key="3">
    <source>
        <dbReference type="Proteomes" id="UP000823775"/>
    </source>
</evidence>
<comment type="caution">
    <text evidence="2">The sequence shown here is derived from an EMBL/GenBank/DDBJ whole genome shotgun (WGS) entry which is preliminary data.</text>
</comment>
<dbReference type="EMBL" id="JACEIK010001655">
    <property type="protein sequence ID" value="MCD7471181.1"/>
    <property type="molecule type" value="Genomic_DNA"/>
</dbReference>
<proteinExistence type="predicted"/>
<feature type="non-terminal residue" evidence="2">
    <location>
        <position position="1"/>
    </location>
</feature>
<evidence type="ECO:0000313" key="2">
    <source>
        <dbReference type="EMBL" id="MCD7471181.1"/>
    </source>
</evidence>
<keyword evidence="3" id="KW-1185">Reference proteome</keyword>
<gene>
    <name evidence="2" type="ORF">HAX54_011496</name>
</gene>
<sequence>ITIHTFTAIIDHSSHFTASQIHNSQSQVRGQRLRGEIGEATGERTGRNLEEADSGVTGVATGDYGRRRVDDDRR</sequence>
<accession>A0ABS8TJX8</accession>